<reference evidence="4 5" key="1">
    <citation type="journal article" date="2014" name="Syst. Appl. Microbiol.">
        <title>Complete genomes of freshwater sulfur oxidizers Sulfuricella denitrificans skB26 and Sulfuritalea hydrogenivorans sk43H: genetic insights into the sulfur oxidation pathway of betaproteobacteria.</title>
        <authorList>
            <person name="Watanabe T."/>
            <person name="Kojima H."/>
            <person name="Fukui M."/>
        </authorList>
    </citation>
    <scope>NUCLEOTIDE SEQUENCE [LARGE SCALE GENOMIC DNA]</scope>
    <source>
        <strain evidence="4">DSM22779</strain>
    </source>
</reference>
<evidence type="ECO:0000256" key="2">
    <source>
        <dbReference type="ARBA" id="ARBA00022801"/>
    </source>
</evidence>
<evidence type="ECO:0000313" key="4">
    <source>
        <dbReference type="EMBL" id="BAO28305.1"/>
    </source>
</evidence>
<dbReference type="HOGENOM" id="CLU_609603_0_0_4"/>
<dbReference type="KEGG" id="shd:SUTH_00491"/>
<protein>
    <submittedName>
        <fullName evidence="4">Deoxyribonuclease II</fullName>
    </submittedName>
</protein>
<dbReference type="RefSeq" id="WP_041096825.1">
    <property type="nucleotide sequence ID" value="NZ_AP012547.1"/>
</dbReference>
<feature type="chain" id="PRO_5004796202" evidence="3">
    <location>
        <begin position="37"/>
        <end position="430"/>
    </location>
</feature>
<dbReference type="Pfam" id="PF03265">
    <property type="entry name" value="DNase_II"/>
    <property type="match status" value="1"/>
</dbReference>
<dbReference type="OrthoDB" id="8878537at2"/>
<dbReference type="GO" id="GO:0004531">
    <property type="term" value="F:deoxyribonuclease II activity"/>
    <property type="evidence" value="ECO:0007669"/>
    <property type="project" value="InterPro"/>
</dbReference>
<gene>
    <name evidence="4" type="ORF">SUTH_00491</name>
</gene>
<evidence type="ECO:0000313" key="5">
    <source>
        <dbReference type="Proteomes" id="UP000031637"/>
    </source>
</evidence>
<feature type="signal peptide" evidence="3">
    <location>
        <begin position="1"/>
        <end position="36"/>
    </location>
</feature>
<name>W0SC48_9PROT</name>
<dbReference type="PANTHER" id="PTHR10858:SF23">
    <property type="entry name" value="DEOXYRIBONUCLEASE II"/>
    <property type="match status" value="1"/>
</dbReference>
<dbReference type="EMBL" id="AP012547">
    <property type="protein sequence ID" value="BAO28305.1"/>
    <property type="molecule type" value="Genomic_DNA"/>
</dbReference>
<sequence length="430" mass="45209">MQDKNRKSRFSSALYTAVLFAGLAAFSVIPGSQAFAQTATAPTPLLEKDHAVDWWFVFKFNAKSFPGCGAGDSDQRACPFGGDVQNYALGQQYVYASSETQTLRKGGGCAGTTAADPLGATFDAVYNGSFYYVIWNDQFYNDPPIAGCSTVCSSPWGHSKGMVAWNDAGDGLVLQVSTPSWPAAGSRRFPRKADGNTLGCVTDNDVKVSQHFFSLKVTKDDLVNILEALANASVVTDPENSQIVRNGGPEDIQALVKNLGTKTKGTSITRVRLSTGVGLLSKPSALHVPPWQMVSAVLGGASLRTATWWANPQIDSTTASTPVACWDTNLGAPGAVEIATTGQWEGTTFGLKGGPGPDFNHAKIGVSTAGPNNFAIFGDMNQQGTLSGANCGSSQNGRGGLFYVVENKVLSDEIAKLIKGDTAPTQAPAE</sequence>
<evidence type="ECO:0000256" key="3">
    <source>
        <dbReference type="SAM" id="SignalP"/>
    </source>
</evidence>
<evidence type="ECO:0000256" key="1">
    <source>
        <dbReference type="ARBA" id="ARBA00007527"/>
    </source>
</evidence>
<dbReference type="Proteomes" id="UP000031637">
    <property type="component" value="Chromosome"/>
</dbReference>
<comment type="similarity">
    <text evidence="1">Belongs to the DNase II family.</text>
</comment>
<keyword evidence="3" id="KW-0732">Signal</keyword>
<dbReference type="PANTHER" id="PTHR10858">
    <property type="entry name" value="DEOXYRIBONUCLEASE II"/>
    <property type="match status" value="1"/>
</dbReference>
<organism evidence="4 5">
    <name type="scientific">Sulfuritalea hydrogenivorans sk43H</name>
    <dbReference type="NCBI Taxonomy" id="1223802"/>
    <lineage>
        <taxon>Bacteria</taxon>
        <taxon>Pseudomonadati</taxon>
        <taxon>Pseudomonadota</taxon>
        <taxon>Betaproteobacteria</taxon>
        <taxon>Nitrosomonadales</taxon>
        <taxon>Sterolibacteriaceae</taxon>
        <taxon>Sulfuritalea</taxon>
    </lineage>
</organism>
<proteinExistence type="inferred from homology"/>
<accession>W0SC48</accession>
<dbReference type="AlphaFoldDB" id="W0SC48"/>
<keyword evidence="2" id="KW-0378">Hydrolase</keyword>
<dbReference type="InterPro" id="IPR004947">
    <property type="entry name" value="DNase_II"/>
</dbReference>
<keyword evidence="5" id="KW-1185">Reference proteome</keyword>